<name>A0A1G8V6W3_9EURY</name>
<evidence type="ECO:0000256" key="1">
    <source>
        <dbReference type="ARBA" id="ARBA00023224"/>
    </source>
</evidence>
<feature type="transmembrane region" description="Helical" evidence="6">
    <location>
        <begin position="20"/>
        <end position="38"/>
    </location>
</feature>
<proteinExistence type="inferred from homology"/>
<feature type="domain" description="HAMP" evidence="8">
    <location>
        <begin position="402"/>
        <end position="445"/>
    </location>
</feature>
<feature type="transmembrane region" description="Helical" evidence="6">
    <location>
        <begin position="285"/>
        <end position="304"/>
    </location>
</feature>
<keyword evidence="6" id="KW-1133">Transmembrane helix</keyword>
<evidence type="ECO:0000256" key="6">
    <source>
        <dbReference type="SAM" id="Phobius"/>
    </source>
</evidence>
<dbReference type="Pfam" id="PF00672">
    <property type="entry name" value="HAMP"/>
    <property type="match status" value="2"/>
</dbReference>
<accession>A0A1G8V6W3</accession>
<dbReference type="AlphaFoldDB" id="A0A1G8V6W3"/>
<dbReference type="STRING" id="890420.SAMN05216226_10623"/>
<comment type="similarity">
    <text evidence="2">Belongs to the methyl-accepting chemotaxis (MCP) protein family.</text>
</comment>
<dbReference type="GO" id="GO:0007165">
    <property type="term" value="P:signal transduction"/>
    <property type="evidence" value="ECO:0007669"/>
    <property type="project" value="UniProtKB-KW"/>
</dbReference>
<dbReference type="PANTHER" id="PTHR32089:SF112">
    <property type="entry name" value="LYSOZYME-LIKE PROTEIN-RELATED"/>
    <property type="match status" value="1"/>
</dbReference>
<keyword evidence="6" id="KW-0812">Transmembrane</keyword>
<keyword evidence="1 3" id="KW-0807">Transducer</keyword>
<dbReference type="Gene3D" id="1.10.287.950">
    <property type="entry name" value="Methyl-accepting chemotaxis protein"/>
    <property type="match status" value="1"/>
</dbReference>
<dbReference type="SMART" id="SM00283">
    <property type="entry name" value="MA"/>
    <property type="match status" value="1"/>
</dbReference>
<evidence type="ECO:0000259" key="7">
    <source>
        <dbReference type="PROSITE" id="PS50111"/>
    </source>
</evidence>
<feature type="compositionally biased region" description="Basic and acidic residues" evidence="5">
    <location>
        <begin position="376"/>
        <end position="389"/>
    </location>
</feature>
<evidence type="ECO:0000313" key="9">
    <source>
        <dbReference type="EMBL" id="SDJ61614.1"/>
    </source>
</evidence>
<evidence type="ECO:0000313" key="10">
    <source>
        <dbReference type="Proteomes" id="UP000198856"/>
    </source>
</evidence>
<dbReference type="PANTHER" id="PTHR32089">
    <property type="entry name" value="METHYL-ACCEPTING CHEMOTAXIS PROTEIN MCPB"/>
    <property type="match status" value="1"/>
</dbReference>
<dbReference type="PROSITE" id="PS50885">
    <property type="entry name" value="HAMP"/>
    <property type="match status" value="2"/>
</dbReference>
<evidence type="ECO:0000256" key="5">
    <source>
        <dbReference type="SAM" id="MobiDB-lite"/>
    </source>
</evidence>
<dbReference type="EMBL" id="FNFC01000006">
    <property type="protein sequence ID" value="SDJ61614.1"/>
    <property type="molecule type" value="Genomic_DNA"/>
</dbReference>
<protein>
    <submittedName>
        <fullName evidence="9">Methyl-accepting chemotaxis protein</fullName>
    </submittedName>
</protein>
<reference evidence="9 10" key="1">
    <citation type="submission" date="2016-10" db="EMBL/GenBank/DDBJ databases">
        <authorList>
            <person name="de Groot N.N."/>
        </authorList>
    </citation>
    <scope>NUCLEOTIDE SEQUENCE [LARGE SCALE GENOMIC DNA]</scope>
    <source>
        <strain evidence="9 10">IBRC-M10015</strain>
    </source>
</reference>
<gene>
    <name evidence="9" type="ORF">SAMN05216226_10623</name>
</gene>
<dbReference type="CDD" id="cd18774">
    <property type="entry name" value="PDC2_HK_sensor"/>
    <property type="match status" value="1"/>
</dbReference>
<dbReference type="SMART" id="SM00304">
    <property type="entry name" value="HAMP"/>
    <property type="match status" value="2"/>
</dbReference>
<dbReference type="Gene3D" id="6.10.340.10">
    <property type="match status" value="1"/>
</dbReference>
<dbReference type="GO" id="GO:0016020">
    <property type="term" value="C:membrane"/>
    <property type="evidence" value="ECO:0007669"/>
    <property type="project" value="InterPro"/>
</dbReference>
<dbReference type="Proteomes" id="UP000198856">
    <property type="component" value="Unassembled WGS sequence"/>
</dbReference>
<dbReference type="Pfam" id="PF00015">
    <property type="entry name" value="MCPsignal"/>
    <property type="match status" value="1"/>
</dbReference>
<dbReference type="InterPro" id="IPR004089">
    <property type="entry name" value="MCPsignal_dom"/>
</dbReference>
<feature type="domain" description="Methyl-accepting transducer" evidence="7">
    <location>
        <begin position="464"/>
        <end position="642"/>
    </location>
</feature>
<keyword evidence="10" id="KW-1185">Reference proteome</keyword>
<sequence length="642" mass="68955">MESVREKIAVRSNYKLKFSLALLTIFLLTGVAGGYIYLTVDEQITNETQHQLVSTAEGESVEVGNWLELTDQQLVSSARTTAVRSGETFQIADLLTRISERNSITETHLVDSETGDVLVGTGGEQTITTDQTLVGDALARVQQTTGNSTTGVQFSRPFTAADGAPLLLATKQTESRDGRALVAVVDLRQLSERLISAGYERSENQTINVLGRDGTTLLSSNESAILTEDPTWDEATYNGSGYGTYDAGSELAVGYASLDRQPWVVTDQVETDEAYALRSSVANRILLLLAVLLVGLGAFGLTVGRDTVRTVRALVSEAETLRSGTLDTPIETDRDDEFGDIFRALEQLRDSLGEKIEEVEAEFERAEAARQSAEAARTEAEQAHSEAEALNEHLEEKATSFSATMARAADGDLTERMETESENEAMAEIAASFNEMMAELETTFGQIQSFADEVVTASEEMHRSSQESQNAGTRVAESVQAISAGADSQSQRLVTAADEVQELSADIEQASDLAADATDISEETAQRGRHGKTAASAAITEMESIEAKSNETVGEMERLDAKVDEIQAISGLISDIAAQTNTLALNASIEAARAGEDGDGFAVVAEEIKTLADETAAATDEIQLLVNDVQDTTNRAVAECRR</sequence>
<evidence type="ECO:0000256" key="2">
    <source>
        <dbReference type="ARBA" id="ARBA00029447"/>
    </source>
</evidence>
<feature type="domain" description="HAMP" evidence="8">
    <location>
        <begin position="305"/>
        <end position="357"/>
    </location>
</feature>
<dbReference type="InterPro" id="IPR003660">
    <property type="entry name" value="HAMP_dom"/>
</dbReference>
<evidence type="ECO:0000259" key="8">
    <source>
        <dbReference type="PROSITE" id="PS50885"/>
    </source>
</evidence>
<dbReference type="CDD" id="cd06225">
    <property type="entry name" value="HAMP"/>
    <property type="match status" value="2"/>
</dbReference>
<dbReference type="PROSITE" id="PS50111">
    <property type="entry name" value="CHEMOTAXIS_TRANSDUC_2"/>
    <property type="match status" value="1"/>
</dbReference>
<dbReference type="SUPFAM" id="SSF58104">
    <property type="entry name" value="Methyl-accepting chemotaxis protein (MCP) signaling domain"/>
    <property type="match status" value="2"/>
</dbReference>
<evidence type="ECO:0000256" key="4">
    <source>
        <dbReference type="SAM" id="Coils"/>
    </source>
</evidence>
<keyword evidence="6" id="KW-0472">Membrane</keyword>
<keyword evidence="4" id="KW-0175">Coiled coil</keyword>
<feature type="region of interest" description="Disordered" evidence="5">
    <location>
        <begin position="370"/>
        <end position="389"/>
    </location>
</feature>
<evidence type="ECO:0000256" key="3">
    <source>
        <dbReference type="PROSITE-ProRule" id="PRU00284"/>
    </source>
</evidence>
<feature type="coiled-coil region" evidence="4">
    <location>
        <begin position="493"/>
        <end position="562"/>
    </location>
</feature>
<organism evidence="9 10">
    <name type="scientific">Halovenus aranensis</name>
    <dbReference type="NCBI Taxonomy" id="890420"/>
    <lineage>
        <taxon>Archaea</taxon>
        <taxon>Methanobacteriati</taxon>
        <taxon>Methanobacteriota</taxon>
        <taxon>Stenosarchaea group</taxon>
        <taxon>Halobacteria</taxon>
        <taxon>Halobacteriales</taxon>
        <taxon>Haloarculaceae</taxon>
        <taxon>Halovenus</taxon>
    </lineage>
</organism>